<sequence>MYKCDLMMNECSILVLEGMLCVSSSWRMIGGEEDTFMLWAMKEYGVKESWTQLFKIKFTIFDSAKVIYRFADGDVLFHLSNKTSKGAVALWFDWFDSVSIGHDDNTFEAKHQAIMPIPQNFFFYIKFSVGTVLFITCILYPHLMMMICKNLMISLQTKIHMLAYSLVLVMGWFLSECRSIDQLFLWNPSTRESILLSFPKFRILYSTFGLGYDQTNNDYVVLAIHDGMIDTHPHYGILALKSGYWRKMCTNTPLLLCPTMDRFGFFMDYMTFIHGAFRWIRCNRYVVSLSISNEAHTEIPFPEQMYYYPSNLMTMKECGVSVLEGMLCVSSTWRIISGEDTFMLWAMKGYGVKESWTQLFKINFTPAKPIDRFADNDVLFHGHTEGLILLCKSIRTSKRPVQLWFDWFDSLSIGYDDTFEIITFAESLISPKSLL</sequence>
<evidence type="ECO:0000313" key="3">
    <source>
        <dbReference type="EMBL" id="KAG5581675.1"/>
    </source>
</evidence>
<proteinExistence type="predicted"/>
<organism evidence="3 4">
    <name type="scientific">Solanum commersonii</name>
    <name type="common">Commerson's wild potato</name>
    <name type="synonym">Commerson's nightshade</name>
    <dbReference type="NCBI Taxonomy" id="4109"/>
    <lineage>
        <taxon>Eukaryota</taxon>
        <taxon>Viridiplantae</taxon>
        <taxon>Streptophyta</taxon>
        <taxon>Embryophyta</taxon>
        <taxon>Tracheophyta</taxon>
        <taxon>Spermatophyta</taxon>
        <taxon>Magnoliopsida</taxon>
        <taxon>eudicotyledons</taxon>
        <taxon>Gunneridae</taxon>
        <taxon>Pentapetalae</taxon>
        <taxon>asterids</taxon>
        <taxon>lamiids</taxon>
        <taxon>Solanales</taxon>
        <taxon>Solanaceae</taxon>
        <taxon>Solanoideae</taxon>
        <taxon>Solaneae</taxon>
        <taxon>Solanum</taxon>
    </lineage>
</organism>
<dbReference type="Proteomes" id="UP000824120">
    <property type="component" value="Chromosome 10"/>
</dbReference>
<name>A0A9J5X0Q8_SOLCO</name>
<keyword evidence="1" id="KW-1133">Transmembrane helix</keyword>
<dbReference type="EMBL" id="JACXVP010000010">
    <property type="protein sequence ID" value="KAG5581675.1"/>
    <property type="molecule type" value="Genomic_DNA"/>
</dbReference>
<feature type="transmembrane region" description="Helical" evidence="1">
    <location>
        <begin position="121"/>
        <end position="143"/>
    </location>
</feature>
<evidence type="ECO:0000256" key="1">
    <source>
        <dbReference type="SAM" id="Phobius"/>
    </source>
</evidence>
<dbReference type="OrthoDB" id="5314306at2759"/>
<dbReference type="PANTHER" id="PTHR31790:SF568">
    <property type="entry name" value="F-BOX DOMAIN-CONTAINING PROTEIN"/>
    <property type="match status" value="1"/>
</dbReference>
<comment type="caution">
    <text evidence="3">The sequence shown here is derived from an EMBL/GenBank/DDBJ whole genome shotgun (WGS) entry which is preliminary data.</text>
</comment>
<dbReference type="InterPro" id="IPR013187">
    <property type="entry name" value="F-box-assoc_dom_typ3"/>
</dbReference>
<dbReference type="NCBIfam" id="TIGR01640">
    <property type="entry name" value="F_box_assoc_1"/>
    <property type="match status" value="1"/>
</dbReference>
<dbReference type="PANTHER" id="PTHR31790">
    <property type="entry name" value="OS02G0783600 PROTEIN"/>
    <property type="match status" value="1"/>
</dbReference>
<accession>A0A9J5X0Q8</accession>
<dbReference type="InterPro" id="IPR052361">
    <property type="entry name" value="F-box_domain"/>
</dbReference>
<dbReference type="Pfam" id="PF08268">
    <property type="entry name" value="FBA_3"/>
    <property type="match status" value="1"/>
</dbReference>
<keyword evidence="1" id="KW-0472">Membrane</keyword>
<dbReference type="InterPro" id="IPR017451">
    <property type="entry name" value="F-box-assoc_interact_dom"/>
</dbReference>
<reference evidence="3 4" key="1">
    <citation type="submission" date="2020-09" db="EMBL/GenBank/DDBJ databases">
        <title>De no assembly of potato wild relative species, Solanum commersonii.</title>
        <authorList>
            <person name="Cho K."/>
        </authorList>
    </citation>
    <scope>NUCLEOTIDE SEQUENCE [LARGE SCALE GENOMIC DNA]</scope>
    <source>
        <strain evidence="3">LZ3.2</strain>
        <tissue evidence="3">Leaf</tissue>
    </source>
</reference>
<protein>
    <recommendedName>
        <fullName evidence="2">F-box associated beta-propeller type 3 domain-containing protein</fullName>
    </recommendedName>
</protein>
<feature type="domain" description="F-box associated beta-propeller type 3" evidence="2">
    <location>
        <begin position="156"/>
        <end position="385"/>
    </location>
</feature>
<keyword evidence="4" id="KW-1185">Reference proteome</keyword>
<evidence type="ECO:0000313" key="4">
    <source>
        <dbReference type="Proteomes" id="UP000824120"/>
    </source>
</evidence>
<evidence type="ECO:0000259" key="2">
    <source>
        <dbReference type="Pfam" id="PF08268"/>
    </source>
</evidence>
<gene>
    <name evidence="3" type="ORF">H5410_052302</name>
</gene>
<keyword evidence="1" id="KW-0812">Transmembrane</keyword>
<dbReference type="AlphaFoldDB" id="A0A9J5X0Q8"/>